<dbReference type="InterPro" id="IPR001611">
    <property type="entry name" value="Leu-rich_rpt"/>
</dbReference>
<dbReference type="Proteomes" id="UP000663828">
    <property type="component" value="Unassembled WGS sequence"/>
</dbReference>
<proteinExistence type="predicted"/>
<accession>A0A814SFU8</accession>
<dbReference type="InterPro" id="IPR032675">
    <property type="entry name" value="LRR_dom_sf"/>
</dbReference>
<feature type="signal peptide" evidence="3">
    <location>
        <begin position="1"/>
        <end position="17"/>
    </location>
</feature>
<dbReference type="PRINTS" id="PR00019">
    <property type="entry name" value="LEURICHRPT"/>
</dbReference>
<dbReference type="Proteomes" id="UP000663852">
    <property type="component" value="Unassembled WGS sequence"/>
</dbReference>
<name>A0A814SFU8_ADIRI</name>
<evidence type="ECO:0000256" key="1">
    <source>
        <dbReference type="ARBA" id="ARBA00022614"/>
    </source>
</evidence>
<evidence type="ECO:0000313" key="4">
    <source>
        <dbReference type="EMBL" id="CAF1146703.1"/>
    </source>
</evidence>
<evidence type="ECO:0000313" key="6">
    <source>
        <dbReference type="Proteomes" id="UP000663828"/>
    </source>
</evidence>
<keyword evidence="2" id="KW-0677">Repeat</keyword>
<dbReference type="AlphaFoldDB" id="A0A814SFU8"/>
<dbReference type="EMBL" id="CAJNOR010002255">
    <property type="protein sequence ID" value="CAF1269108.1"/>
    <property type="molecule type" value="Genomic_DNA"/>
</dbReference>
<dbReference type="PANTHER" id="PTHR24366">
    <property type="entry name" value="IG(IMMUNOGLOBULIN) AND LRR(LEUCINE RICH REPEAT) DOMAINS"/>
    <property type="match status" value="1"/>
</dbReference>
<evidence type="ECO:0000313" key="5">
    <source>
        <dbReference type="EMBL" id="CAF1269108.1"/>
    </source>
</evidence>
<dbReference type="Pfam" id="PF13855">
    <property type="entry name" value="LRR_8"/>
    <property type="match status" value="2"/>
</dbReference>
<dbReference type="SUPFAM" id="SSF52058">
    <property type="entry name" value="L domain-like"/>
    <property type="match status" value="1"/>
</dbReference>
<reference evidence="4" key="1">
    <citation type="submission" date="2021-02" db="EMBL/GenBank/DDBJ databases">
        <authorList>
            <person name="Nowell W R."/>
        </authorList>
    </citation>
    <scope>NUCLEOTIDE SEQUENCE</scope>
</reference>
<dbReference type="SMART" id="SM00369">
    <property type="entry name" value="LRR_TYP"/>
    <property type="match status" value="4"/>
</dbReference>
<keyword evidence="6" id="KW-1185">Reference proteome</keyword>
<dbReference type="InterPro" id="IPR003591">
    <property type="entry name" value="Leu-rich_rpt_typical-subtyp"/>
</dbReference>
<comment type="caution">
    <text evidence="4">The sequence shown here is derived from an EMBL/GenBank/DDBJ whole genome shotgun (WGS) entry which is preliminary data.</text>
</comment>
<dbReference type="EMBL" id="CAJNOJ010000117">
    <property type="protein sequence ID" value="CAF1146703.1"/>
    <property type="molecule type" value="Genomic_DNA"/>
</dbReference>
<evidence type="ECO:0000313" key="7">
    <source>
        <dbReference type="Proteomes" id="UP000663852"/>
    </source>
</evidence>
<feature type="chain" id="PRO_5036410773" evidence="3">
    <location>
        <begin position="18"/>
        <end position="515"/>
    </location>
</feature>
<sequence>MSIVLIVFLSILRFTSSQEIVSPYVFADCKHLILPPRCQCYHSGHESQLRCLKSELHVLPKLPNNMRWDALDFSLNYITSVDSYVFADIYVEKISLKSNYLRRIEPTAFDQIKNLKQLYINHNQLKELHPQALISPGSSLEIFDVSYNPFQYLNIGEILVNLPMLKQFHLVSCHLNNTSIYTLLKLTDTTINDTIQRTGHYSLELLDLSSNNLTTICHGLFDALYNLVELRLQHNSIRLVDNNFLRSLSKIKILNLAHNSLEHAPRLASQTLETLNFSSNHIHYLNDYFASNLPAIQIIDLDSNLQLNSTSTRAFCFLNLNSIEKLTFRSNNLLTLNTFGELLCRLTNQTGKFNVIDINHNMNLKCNCTLIQFQNYLYHFNDLTCTHQGQDRYYISTLLNWYSNCQMDFCMIRQRQIQPNYCNQVDAERIVYEGTCEAKLSASEERRRLKAKFTSTMTTLITNQWFDNTTDSRNRTWIDNSTKARFPSQQRLGNSVSWNQSSLLVLIFYFLLLLL</sequence>
<organism evidence="4 7">
    <name type="scientific">Adineta ricciae</name>
    <name type="common">Rotifer</name>
    <dbReference type="NCBI Taxonomy" id="249248"/>
    <lineage>
        <taxon>Eukaryota</taxon>
        <taxon>Metazoa</taxon>
        <taxon>Spiralia</taxon>
        <taxon>Gnathifera</taxon>
        <taxon>Rotifera</taxon>
        <taxon>Eurotatoria</taxon>
        <taxon>Bdelloidea</taxon>
        <taxon>Adinetida</taxon>
        <taxon>Adinetidae</taxon>
        <taxon>Adineta</taxon>
    </lineage>
</organism>
<dbReference type="Gene3D" id="3.80.10.10">
    <property type="entry name" value="Ribonuclease Inhibitor"/>
    <property type="match status" value="3"/>
</dbReference>
<gene>
    <name evidence="4" type="ORF">EDS130_LOCUS22380</name>
    <name evidence="5" type="ORF">XAT740_LOCUS27195</name>
</gene>
<evidence type="ECO:0000256" key="2">
    <source>
        <dbReference type="ARBA" id="ARBA00022737"/>
    </source>
</evidence>
<dbReference type="OrthoDB" id="1055097at2759"/>
<protein>
    <submittedName>
        <fullName evidence="4">Uncharacterized protein</fullName>
    </submittedName>
</protein>
<keyword evidence="3" id="KW-0732">Signal</keyword>
<keyword evidence="1" id="KW-0433">Leucine-rich repeat</keyword>
<evidence type="ECO:0000256" key="3">
    <source>
        <dbReference type="SAM" id="SignalP"/>
    </source>
</evidence>
<dbReference type="PANTHER" id="PTHR24366:SF170">
    <property type="entry name" value="RE50361P"/>
    <property type="match status" value="1"/>
</dbReference>
<dbReference type="PROSITE" id="PS51450">
    <property type="entry name" value="LRR"/>
    <property type="match status" value="1"/>
</dbReference>